<keyword evidence="2 3" id="KW-0040">ANK repeat</keyword>
<dbReference type="Gene3D" id="1.25.40.20">
    <property type="entry name" value="Ankyrin repeat-containing domain"/>
    <property type="match status" value="2"/>
</dbReference>
<dbReference type="Proteomes" id="UP001176468">
    <property type="component" value="Unassembled WGS sequence"/>
</dbReference>
<comment type="caution">
    <text evidence="4">The sequence shown here is derived from an EMBL/GenBank/DDBJ whole genome shotgun (WGS) entry which is preliminary data.</text>
</comment>
<keyword evidence="1" id="KW-0677">Repeat</keyword>
<evidence type="ECO:0000256" key="3">
    <source>
        <dbReference type="PROSITE-ProRule" id="PRU00023"/>
    </source>
</evidence>
<dbReference type="SMART" id="SM00248">
    <property type="entry name" value="ANK"/>
    <property type="match status" value="4"/>
</dbReference>
<accession>A0ABT9A3D1</accession>
<proteinExistence type="predicted"/>
<evidence type="ECO:0000313" key="5">
    <source>
        <dbReference type="Proteomes" id="UP001176468"/>
    </source>
</evidence>
<gene>
    <name evidence="4" type="ORF">Q5H94_18630</name>
</gene>
<dbReference type="SUPFAM" id="SSF48403">
    <property type="entry name" value="Ankyrin repeat"/>
    <property type="match status" value="1"/>
</dbReference>
<reference evidence="4" key="1">
    <citation type="submission" date="2023-07" db="EMBL/GenBank/DDBJ databases">
        <authorList>
            <person name="Kim M.K."/>
        </authorList>
    </citation>
    <scope>NUCLEOTIDE SEQUENCE</scope>
    <source>
        <strain evidence="4">CA1-15</strain>
    </source>
</reference>
<dbReference type="EMBL" id="JAUQSZ010000015">
    <property type="protein sequence ID" value="MDO7844351.1"/>
    <property type="molecule type" value="Genomic_DNA"/>
</dbReference>
<dbReference type="PROSITE" id="PS50088">
    <property type="entry name" value="ANK_REPEAT"/>
    <property type="match status" value="1"/>
</dbReference>
<dbReference type="Pfam" id="PF00023">
    <property type="entry name" value="Ank"/>
    <property type="match status" value="2"/>
</dbReference>
<organism evidence="4 5">
    <name type="scientific">Sphingomonas immobilis</name>
    <dbReference type="NCBI Taxonomy" id="3063997"/>
    <lineage>
        <taxon>Bacteria</taxon>
        <taxon>Pseudomonadati</taxon>
        <taxon>Pseudomonadota</taxon>
        <taxon>Alphaproteobacteria</taxon>
        <taxon>Sphingomonadales</taxon>
        <taxon>Sphingomonadaceae</taxon>
        <taxon>Sphingomonas</taxon>
    </lineage>
</organism>
<evidence type="ECO:0000313" key="4">
    <source>
        <dbReference type="EMBL" id="MDO7844351.1"/>
    </source>
</evidence>
<evidence type="ECO:0000256" key="1">
    <source>
        <dbReference type="ARBA" id="ARBA00022737"/>
    </source>
</evidence>
<keyword evidence="5" id="KW-1185">Reference proteome</keyword>
<name>A0ABT9A3D1_9SPHN</name>
<dbReference type="PANTHER" id="PTHR24126">
    <property type="entry name" value="ANKYRIN REPEAT, PH AND SEC7 DOMAIN CONTAINING PROTEIN SECG-RELATED"/>
    <property type="match status" value="1"/>
</dbReference>
<evidence type="ECO:0000256" key="2">
    <source>
        <dbReference type="ARBA" id="ARBA00023043"/>
    </source>
</evidence>
<dbReference type="InterPro" id="IPR002110">
    <property type="entry name" value="Ankyrin_rpt"/>
</dbReference>
<feature type="repeat" description="ANK" evidence="3">
    <location>
        <begin position="314"/>
        <end position="349"/>
    </location>
</feature>
<dbReference type="InterPro" id="IPR036770">
    <property type="entry name" value="Ankyrin_rpt-contain_sf"/>
</dbReference>
<sequence>MQNFVEQSSQSSDPKADAAKAIDAGDFRLIVAGQYSTGPIGVTCFTPDGRPNGALASFLHGDYITPDVSAKRQYIRDYNIAIVESASYPDRDICRVASKGDPKWNRGIPLVAQAARPATTPPLSLHEAARRGNASDVSRFLASLPAGAIDAVDGTGMTPLAWAVARDNSPAIVELLRHGAQPWAGETPQTRSAVFWAAATGRAELFKQFADGQRPNWFTKWPQPYLAAAVDSGNGTIVQSIVREGYQPITVSAFFRRGLPRPSAVEPLLREKIPGFADEVLFRSVSASGEDQIPNSLVKLALQHGANPNAKRQYGETPLGLASRGYYNGSLEAVELLLKYGAEVNLPSADVPINPKRPIWVAVGTIGIGGSPDDEIRTRSLEIVKRLVAAGADLRLPNKDGRPPIWFLLTPMRGAEKQIDASPNLINLLPTLVKLGLDPNAAWHGQTILSLVVRQFGADAPLAVKLRALGAR</sequence>
<protein>
    <submittedName>
        <fullName evidence="4">Ankyrin repeat domain-containing protein</fullName>
    </submittedName>
</protein>